<feature type="transmembrane region" description="Helical" evidence="6">
    <location>
        <begin position="40"/>
        <end position="62"/>
    </location>
</feature>
<dbReference type="SUPFAM" id="SSF103473">
    <property type="entry name" value="MFS general substrate transporter"/>
    <property type="match status" value="1"/>
</dbReference>
<dbReference type="Proteomes" id="UP000194841">
    <property type="component" value="Unassembled WGS sequence"/>
</dbReference>
<evidence type="ECO:0000313" key="7">
    <source>
        <dbReference type="EMBL" id="OUL56483.1"/>
    </source>
</evidence>
<dbReference type="InterPro" id="IPR011701">
    <property type="entry name" value="MFS"/>
</dbReference>
<feature type="transmembrane region" description="Helical" evidence="6">
    <location>
        <begin position="344"/>
        <end position="364"/>
    </location>
</feature>
<evidence type="ECO:0000313" key="8">
    <source>
        <dbReference type="Proteomes" id="UP000194841"/>
    </source>
</evidence>
<reference evidence="7 8" key="1">
    <citation type="submission" date="2017-02" db="EMBL/GenBank/DDBJ databases">
        <title>Pseudoalteromonas ulvae TC14 Genome.</title>
        <authorList>
            <person name="Molmeret M."/>
        </authorList>
    </citation>
    <scope>NUCLEOTIDE SEQUENCE [LARGE SCALE GENOMIC DNA]</scope>
    <source>
        <strain evidence="7">TC14</strain>
    </source>
</reference>
<dbReference type="AlphaFoldDB" id="A0A244CLI4"/>
<evidence type="ECO:0000256" key="4">
    <source>
        <dbReference type="ARBA" id="ARBA00022989"/>
    </source>
</evidence>
<dbReference type="InterPro" id="IPR036259">
    <property type="entry name" value="MFS_trans_sf"/>
</dbReference>
<dbReference type="EMBL" id="MWPV01000006">
    <property type="protein sequence ID" value="OUL56483.1"/>
    <property type="molecule type" value="Genomic_DNA"/>
</dbReference>
<feature type="transmembrane region" description="Helical" evidence="6">
    <location>
        <begin position="209"/>
        <end position="231"/>
    </location>
</feature>
<organism evidence="7 8">
    <name type="scientific">Pseudoalteromonas ulvae</name>
    <dbReference type="NCBI Taxonomy" id="107327"/>
    <lineage>
        <taxon>Bacteria</taxon>
        <taxon>Pseudomonadati</taxon>
        <taxon>Pseudomonadota</taxon>
        <taxon>Gammaproteobacteria</taxon>
        <taxon>Alteromonadales</taxon>
        <taxon>Pseudoalteromonadaceae</taxon>
        <taxon>Pseudoalteromonas</taxon>
    </lineage>
</organism>
<dbReference type="OrthoDB" id="5847346at2"/>
<keyword evidence="8" id="KW-1185">Reference proteome</keyword>
<dbReference type="Pfam" id="PF07690">
    <property type="entry name" value="MFS_1"/>
    <property type="match status" value="1"/>
</dbReference>
<evidence type="ECO:0000256" key="5">
    <source>
        <dbReference type="ARBA" id="ARBA00023136"/>
    </source>
</evidence>
<sequence length="401" mass="44136">MELISQHRTLPYLSGRFFDGISSGLFMMALSWLLLEPGDMGTFVAVLALVCTATSFVFTPFFATLIDRHSRKAILIWVQVLQSATAGLVMIAAMFNLDSHWLLGTSQLIFWVSSNLAWSTNNAFTQENYDSHEYASISGKQEIVLQSTTLGAGALGVVLLKYWGMMEFAAFAASASAIAAVSYLVTPYRQQLREQHTVRFISQMLQSKAIFSAQPRFYTLILLSCLSYPVLTFLSKLVPIWFAELGISGDWFAAYSILFGLGSLLTGALLSKLLALTSHRVTLVYSMAMLAVVLIVIALVLSPLYLLLLTVLLGFFNALNRITRTNWLHHTVDVSQRGRVEGGLVLFSTSVQSLSYVIIALLAHYGFTQYGFAIAALTVSAAAIMMYLLGHVSQLKQTITT</sequence>
<keyword evidence="4 6" id="KW-1133">Transmembrane helix</keyword>
<dbReference type="GO" id="GO:0022857">
    <property type="term" value="F:transmembrane transporter activity"/>
    <property type="evidence" value="ECO:0007669"/>
    <property type="project" value="InterPro"/>
</dbReference>
<keyword evidence="3 6" id="KW-0812">Transmembrane</keyword>
<proteinExistence type="predicted"/>
<feature type="transmembrane region" description="Helical" evidence="6">
    <location>
        <begin position="74"/>
        <end position="95"/>
    </location>
</feature>
<keyword evidence="2" id="KW-1003">Cell membrane</keyword>
<comment type="caution">
    <text evidence="7">The sequence shown here is derived from an EMBL/GenBank/DDBJ whole genome shotgun (WGS) entry which is preliminary data.</text>
</comment>
<gene>
    <name evidence="7" type="ORF">B1199_17630</name>
</gene>
<accession>A0A244CLI4</accession>
<evidence type="ECO:0000256" key="6">
    <source>
        <dbReference type="SAM" id="Phobius"/>
    </source>
</evidence>
<evidence type="ECO:0000256" key="2">
    <source>
        <dbReference type="ARBA" id="ARBA00022475"/>
    </source>
</evidence>
<feature type="transmembrane region" description="Helical" evidence="6">
    <location>
        <begin position="12"/>
        <end position="34"/>
    </location>
</feature>
<dbReference type="Gene3D" id="1.20.1250.20">
    <property type="entry name" value="MFS general substrate transporter like domains"/>
    <property type="match status" value="2"/>
</dbReference>
<feature type="transmembrane region" description="Helical" evidence="6">
    <location>
        <begin position="305"/>
        <end position="323"/>
    </location>
</feature>
<comment type="subcellular location">
    <subcellularLocation>
        <location evidence="1">Cell membrane</location>
        <topology evidence="1">Multi-pass membrane protein</topology>
    </subcellularLocation>
</comment>
<feature type="transmembrane region" description="Helical" evidence="6">
    <location>
        <begin position="251"/>
        <end position="270"/>
    </location>
</feature>
<dbReference type="PANTHER" id="PTHR23513:SF11">
    <property type="entry name" value="STAPHYLOFERRIN A TRANSPORTER"/>
    <property type="match status" value="1"/>
</dbReference>
<feature type="transmembrane region" description="Helical" evidence="6">
    <location>
        <begin position="282"/>
        <end position="299"/>
    </location>
</feature>
<keyword evidence="5 6" id="KW-0472">Membrane</keyword>
<dbReference type="GO" id="GO:0005886">
    <property type="term" value="C:plasma membrane"/>
    <property type="evidence" value="ECO:0007669"/>
    <property type="project" value="UniProtKB-SubCell"/>
</dbReference>
<feature type="transmembrane region" description="Helical" evidence="6">
    <location>
        <begin position="370"/>
        <end position="389"/>
    </location>
</feature>
<dbReference type="PANTHER" id="PTHR23513">
    <property type="entry name" value="INTEGRAL MEMBRANE EFFLUX PROTEIN-RELATED"/>
    <property type="match status" value="1"/>
</dbReference>
<evidence type="ECO:0000256" key="1">
    <source>
        <dbReference type="ARBA" id="ARBA00004651"/>
    </source>
</evidence>
<evidence type="ECO:0000256" key="3">
    <source>
        <dbReference type="ARBA" id="ARBA00022692"/>
    </source>
</evidence>
<dbReference type="RefSeq" id="WP_086745454.1">
    <property type="nucleotide sequence ID" value="NZ_MWPV01000006.1"/>
</dbReference>
<protein>
    <submittedName>
        <fullName evidence="7">MFS transporter</fullName>
    </submittedName>
</protein>
<feature type="transmembrane region" description="Helical" evidence="6">
    <location>
        <begin position="169"/>
        <end position="188"/>
    </location>
</feature>
<name>A0A244CLI4_PSEDV</name>